<keyword evidence="3" id="KW-1133">Transmembrane helix</keyword>
<gene>
    <name evidence="4" type="ORF">LB941_09735</name>
</gene>
<proteinExistence type="predicted"/>
<evidence type="ECO:0000313" key="4">
    <source>
        <dbReference type="EMBL" id="MCP0887611.1"/>
    </source>
</evidence>
<comment type="subcellular location">
    <subcellularLocation>
        <location evidence="1">Membrane</location>
        <topology evidence="1">Single-pass membrane protein</topology>
    </subcellularLocation>
</comment>
<dbReference type="SUPFAM" id="SSF53448">
    <property type="entry name" value="Nucleotide-diphospho-sugar transferases"/>
    <property type="match status" value="1"/>
</dbReference>
<comment type="caution">
    <text evidence="4">The sequence shown here is derived from an EMBL/GenBank/DDBJ whole genome shotgun (WGS) entry which is preliminary data.</text>
</comment>
<dbReference type="EMBL" id="JAIULA010000021">
    <property type="protein sequence ID" value="MCP0887611.1"/>
    <property type="molecule type" value="Genomic_DNA"/>
</dbReference>
<evidence type="ECO:0000256" key="1">
    <source>
        <dbReference type="ARBA" id="ARBA00004167"/>
    </source>
</evidence>
<accession>A0A9X2JNW2</accession>
<dbReference type="RefSeq" id="WP_253361648.1">
    <property type="nucleotide sequence ID" value="NZ_JAIULA010000021.1"/>
</dbReference>
<dbReference type="GO" id="GO:0016020">
    <property type="term" value="C:membrane"/>
    <property type="evidence" value="ECO:0007669"/>
    <property type="project" value="UniProtKB-SubCell"/>
</dbReference>
<keyword evidence="5" id="KW-1185">Reference proteome</keyword>
<keyword evidence="3" id="KW-0472">Membrane</keyword>
<organism evidence="4 5">
    <name type="scientific">Ligilactobacillus ubinensis</name>
    <dbReference type="NCBI Taxonomy" id="2876789"/>
    <lineage>
        <taxon>Bacteria</taxon>
        <taxon>Bacillati</taxon>
        <taxon>Bacillota</taxon>
        <taxon>Bacilli</taxon>
        <taxon>Lactobacillales</taxon>
        <taxon>Lactobacillaceae</taxon>
        <taxon>Ligilactobacillus</taxon>
    </lineage>
</organism>
<dbReference type="PANTHER" id="PTHR21461:SF69">
    <property type="entry name" value="GLYCOSYLTRANSFERASE FAMILY 92 PROTEIN"/>
    <property type="match status" value="1"/>
</dbReference>
<dbReference type="Pfam" id="PF13704">
    <property type="entry name" value="Glyco_tranf_2_4"/>
    <property type="match status" value="1"/>
</dbReference>
<keyword evidence="2" id="KW-0812">Transmembrane</keyword>
<evidence type="ECO:0000256" key="2">
    <source>
        <dbReference type="ARBA" id="ARBA00022692"/>
    </source>
</evidence>
<protein>
    <submittedName>
        <fullName evidence="4">Glycosyltransferase family 2 protein</fullName>
    </submittedName>
</protein>
<reference evidence="4 5" key="1">
    <citation type="journal article" date="2023" name="Int. J. Syst. Evol. Microbiol.">
        <title>Ligilactobacillus ubinensis sp. nov., a novel species isolated from the wild ferment of a durian fruit (Durio zibethinus).</title>
        <authorList>
            <person name="Heng Y.C."/>
            <person name="Menon N."/>
            <person name="Chen B."/>
            <person name="Loo B.Z.L."/>
            <person name="Wong G.W.J."/>
            <person name="Lim A.C.H."/>
            <person name="Silvaraju S."/>
            <person name="Kittelmann S."/>
        </authorList>
    </citation>
    <scope>NUCLEOTIDE SEQUENCE [LARGE SCALE GENOMIC DNA]</scope>
    <source>
        <strain evidence="4 5">WILCCON 0076</strain>
    </source>
</reference>
<dbReference type="GO" id="GO:0005737">
    <property type="term" value="C:cytoplasm"/>
    <property type="evidence" value="ECO:0007669"/>
    <property type="project" value="TreeGrafter"/>
</dbReference>
<evidence type="ECO:0000256" key="3">
    <source>
        <dbReference type="ARBA" id="ARBA00022989"/>
    </source>
</evidence>
<sequence>MFLNREFLDACTQRTSLVISLHKVQNQKFRKFCDSKALLILGCLNFLRLLFLKKLKSNPKYELAVVAIVKNEGLYLEEWLKYYYSIGVGQCYIYDNDSSDNTKQILKKYDDFVTYKKISGAKRQYDAYNDALNHYRKDCKLMAMIDGDEFIFCPPNNTKVIETISSYFKDKSIGGLGVNWEIFGSSHLENKPDGLVTDNFVYRAENTFEKNKHIKTICDPNKVVGFINPHYATYLPGYKAINENGKVVTGAFTHYVSTNIIRVNHYFTKSKAEFVLKKARGMADNLSIRNSNDFKMHDKNDVLDESMKKYNQLNGLD</sequence>
<dbReference type="AlphaFoldDB" id="A0A9X2JNW2"/>
<dbReference type="InterPro" id="IPR029044">
    <property type="entry name" value="Nucleotide-diphossugar_trans"/>
</dbReference>
<dbReference type="Proteomes" id="UP001139006">
    <property type="component" value="Unassembled WGS sequence"/>
</dbReference>
<evidence type="ECO:0000313" key="5">
    <source>
        <dbReference type="Proteomes" id="UP001139006"/>
    </source>
</evidence>
<dbReference type="PANTHER" id="PTHR21461">
    <property type="entry name" value="GLYCOSYLTRANSFERASE FAMILY 92 PROTEIN"/>
    <property type="match status" value="1"/>
</dbReference>
<dbReference type="Gene3D" id="3.90.550.10">
    <property type="entry name" value="Spore Coat Polysaccharide Biosynthesis Protein SpsA, Chain A"/>
    <property type="match status" value="1"/>
</dbReference>
<name>A0A9X2JNW2_9LACO</name>
<dbReference type="GO" id="GO:0016757">
    <property type="term" value="F:glycosyltransferase activity"/>
    <property type="evidence" value="ECO:0007669"/>
    <property type="project" value="TreeGrafter"/>
</dbReference>